<protein>
    <recommendedName>
        <fullName evidence="1">DUF58 domain-containing protein</fullName>
    </recommendedName>
</protein>
<feature type="domain" description="DUF58" evidence="1">
    <location>
        <begin position="49"/>
        <end position="265"/>
    </location>
</feature>
<organism evidence="2 3">
    <name type="scientific">Planctopirus hydrillae</name>
    <dbReference type="NCBI Taxonomy" id="1841610"/>
    <lineage>
        <taxon>Bacteria</taxon>
        <taxon>Pseudomonadati</taxon>
        <taxon>Planctomycetota</taxon>
        <taxon>Planctomycetia</taxon>
        <taxon>Planctomycetales</taxon>
        <taxon>Planctomycetaceae</taxon>
        <taxon>Planctopirus</taxon>
    </lineage>
</organism>
<dbReference type="STRING" id="1841610.A6X21_02500"/>
<dbReference type="InterPro" id="IPR036465">
    <property type="entry name" value="vWFA_dom_sf"/>
</dbReference>
<dbReference type="SUPFAM" id="SSF53300">
    <property type="entry name" value="vWA-like"/>
    <property type="match status" value="1"/>
</dbReference>
<reference evidence="2 3" key="1">
    <citation type="submission" date="2016-05" db="EMBL/GenBank/DDBJ databases">
        <title>Genomic and physiological characterization of Planctopirus sp. isolated from fresh water lake.</title>
        <authorList>
            <person name="Subhash Y."/>
            <person name="Ramana C."/>
        </authorList>
    </citation>
    <scope>NUCLEOTIDE SEQUENCE [LARGE SCALE GENOMIC DNA]</scope>
    <source>
        <strain evidence="2 3">JC280</strain>
    </source>
</reference>
<proteinExistence type="predicted"/>
<dbReference type="Pfam" id="PF01882">
    <property type="entry name" value="DUF58"/>
    <property type="match status" value="1"/>
</dbReference>
<name>A0A1C3ERY8_9PLAN</name>
<evidence type="ECO:0000313" key="3">
    <source>
        <dbReference type="Proteomes" id="UP000094828"/>
    </source>
</evidence>
<dbReference type="Proteomes" id="UP000094828">
    <property type="component" value="Unassembled WGS sequence"/>
</dbReference>
<dbReference type="PANTHER" id="PTHR33608">
    <property type="entry name" value="BLL2464 PROTEIN"/>
    <property type="match status" value="1"/>
</dbReference>
<dbReference type="OrthoDB" id="9780819at2"/>
<evidence type="ECO:0000313" key="2">
    <source>
        <dbReference type="EMBL" id="ODA36017.1"/>
    </source>
</evidence>
<dbReference type="AlphaFoldDB" id="A0A1C3ERY8"/>
<gene>
    <name evidence="2" type="ORF">A6X21_02500</name>
</gene>
<keyword evidence="3" id="KW-1185">Reference proteome</keyword>
<dbReference type="Gene3D" id="3.40.50.410">
    <property type="entry name" value="von Willebrand factor, type A domain"/>
    <property type="match status" value="1"/>
</dbReference>
<comment type="caution">
    <text evidence="2">The sequence shown here is derived from an EMBL/GenBank/DDBJ whole genome shotgun (WGS) entry which is preliminary data.</text>
</comment>
<sequence>MAEGVQCVLDLSVVERLGTLELQVRAVVDSLAQGRHASSSRGFSIEFAQYREYTPGDDLRYVDWKVFGKSDRLYVKQFDDETSFGCQILIDSSESMAFRSPAVPYSKFEYARLLGASLGLVVLQQQDQVKLHVLAESAARASGFAGSWPAYRQMLAEIEQMKPEGKGNPGQFLTSLVNQNLGNQNRRRAVMVIVTDGLSDLQELISGLRQLRYGRHDVLLLQVMDRWERTFPMTGWTQFIGLEEWPDHTTNAASIREGYLAEYRSFQQQLNSACHEMKIDFFPISTDMSLDQVLRSVLQRNPELLPQ</sequence>
<dbReference type="PANTHER" id="PTHR33608:SF7">
    <property type="entry name" value="DUF58 DOMAIN-CONTAINING PROTEIN"/>
    <property type="match status" value="1"/>
</dbReference>
<accession>A0A1C3ERY8</accession>
<evidence type="ECO:0000259" key="1">
    <source>
        <dbReference type="Pfam" id="PF01882"/>
    </source>
</evidence>
<dbReference type="EMBL" id="LYDR01000030">
    <property type="protein sequence ID" value="ODA36017.1"/>
    <property type="molecule type" value="Genomic_DNA"/>
</dbReference>
<dbReference type="InterPro" id="IPR002881">
    <property type="entry name" value="DUF58"/>
</dbReference>